<dbReference type="InterPro" id="IPR036388">
    <property type="entry name" value="WH-like_DNA-bd_sf"/>
</dbReference>
<evidence type="ECO:0000259" key="4">
    <source>
        <dbReference type="PROSITE" id="PS01124"/>
    </source>
</evidence>
<keyword evidence="5" id="KW-0489">Methyltransferase</keyword>
<evidence type="ECO:0000256" key="3">
    <source>
        <dbReference type="ARBA" id="ARBA00023163"/>
    </source>
</evidence>
<dbReference type="InterPro" id="IPR036631">
    <property type="entry name" value="MGMT_N_sf"/>
</dbReference>
<dbReference type="InterPro" id="IPR009057">
    <property type="entry name" value="Homeodomain-like_sf"/>
</dbReference>
<dbReference type="Pfam" id="PF12833">
    <property type="entry name" value="HTH_18"/>
    <property type="match status" value="1"/>
</dbReference>
<dbReference type="Gene3D" id="1.10.10.60">
    <property type="entry name" value="Homeodomain-like"/>
    <property type="match status" value="1"/>
</dbReference>
<dbReference type="PROSITE" id="PS01124">
    <property type="entry name" value="HTH_ARAC_FAMILY_2"/>
    <property type="match status" value="1"/>
</dbReference>
<keyword evidence="6" id="KW-1185">Reference proteome</keyword>
<evidence type="ECO:0000256" key="2">
    <source>
        <dbReference type="ARBA" id="ARBA00023015"/>
    </source>
</evidence>
<dbReference type="GO" id="GO:0003908">
    <property type="term" value="F:methylated-DNA-[protein]-cysteine S-methyltransferase activity"/>
    <property type="evidence" value="ECO:0007669"/>
    <property type="project" value="UniProtKB-EC"/>
</dbReference>
<dbReference type="EC" id="2.1.1.63" evidence="5"/>
<dbReference type="SUPFAM" id="SSF46689">
    <property type="entry name" value="Homeodomain-like"/>
    <property type="match status" value="1"/>
</dbReference>
<gene>
    <name evidence="5" type="ORF">ACFQDM_08065</name>
</gene>
<name>A0ABW1S930_9PROT</name>
<dbReference type="Gene3D" id="1.10.10.10">
    <property type="entry name" value="Winged helix-like DNA-binding domain superfamily/Winged helix DNA-binding domain"/>
    <property type="match status" value="1"/>
</dbReference>
<keyword evidence="3" id="KW-0804">Transcription</keyword>
<evidence type="ECO:0000256" key="1">
    <source>
        <dbReference type="ARBA" id="ARBA00022763"/>
    </source>
</evidence>
<dbReference type="PANTHER" id="PTHR10815">
    <property type="entry name" value="METHYLATED-DNA--PROTEIN-CYSTEINE METHYLTRANSFERASE"/>
    <property type="match status" value="1"/>
</dbReference>
<dbReference type="SMART" id="SM00342">
    <property type="entry name" value="HTH_ARAC"/>
    <property type="match status" value="1"/>
</dbReference>
<dbReference type="EMBL" id="JBHSSW010000009">
    <property type="protein sequence ID" value="MFC6198029.1"/>
    <property type="molecule type" value="Genomic_DNA"/>
</dbReference>
<keyword evidence="1" id="KW-0227">DNA damage</keyword>
<sequence>MMNELPHPELNERCIAYDRMARVLEHIGEQWREQPGLEDISAAFGLSPYHFQREFSRWAGLTPKQYVSVLAHGEAGELLRSGASVLETSFEVGLSGPSRLHDLFIAHEALTPGEAGSGGKDVQLTIGKGPTPFGPGVFLFCDRGLCALGFIDEGEQTPEAVGQKIGRGEEAAFSDLAGRYPSARIRRDDQAAAAFAEKVFEPGASVPLALFGTPFRRQVWRALLDIPFGETRTYGFIAERVGNPKAARAAGTAIGANPISWFIPCHRALAADGRLHNYHWGVRRKRAMLFLESAFRGETEHSI</sequence>
<feature type="domain" description="HTH araC/xylS-type" evidence="4">
    <location>
        <begin position="21"/>
        <end position="118"/>
    </location>
</feature>
<keyword evidence="5" id="KW-0808">Transferase</keyword>
<dbReference type="Pfam" id="PF01035">
    <property type="entry name" value="DNA_binding_1"/>
    <property type="match status" value="1"/>
</dbReference>
<accession>A0ABW1S930</accession>
<reference evidence="6" key="1">
    <citation type="journal article" date="2019" name="Int. J. Syst. Evol. Microbiol.">
        <title>The Global Catalogue of Microorganisms (GCM) 10K type strain sequencing project: providing services to taxonomists for standard genome sequencing and annotation.</title>
        <authorList>
            <consortium name="The Broad Institute Genomics Platform"/>
            <consortium name="The Broad Institute Genome Sequencing Center for Infectious Disease"/>
            <person name="Wu L."/>
            <person name="Ma J."/>
        </authorList>
    </citation>
    <scope>NUCLEOTIDE SEQUENCE [LARGE SCALE GENOMIC DNA]</scope>
    <source>
        <strain evidence="6">CGMCC-1.15741</strain>
    </source>
</reference>
<evidence type="ECO:0000313" key="5">
    <source>
        <dbReference type="EMBL" id="MFC6198029.1"/>
    </source>
</evidence>
<evidence type="ECO:0000313" key="6">
    <source>
        <dbReference type="Proteomes" id="UP001596303"/>
    </source>
</evidence>
<dbReference type="SUPFAM" id="SSF46767">
    <property type="entry name" value="Methylated DNA-protein cysteine methyltransferase, C-terminal domain"/>
    <property type="match status" value="1"/>
</dbReference>
<dbReference type="PANTHER" id="PTHR10815:SF13">
    <property type="entry name" value="METHYLATED-DNA--PROTEIN-CYSTEINE METHYLTRANSFERASE"/>
    <property type="match status" value="1"/>
</dbReference>
<organism evidence="5 6">
    <name type="scientific">Ponticaulis profundi</name>
    <dbReference type="NCBI Taxonomy" id="2665222"/>
    <lineage>
        <taxon>Bacteria</taxon>
        <taxon>Pseudomonadati</taxon>
        <taxon>Pseudomonadota</taxon>
        <taxon>Alphaproteobacteria</taxon>
        <taxon>Hyphomonadales</taxon>
        <taxon>Hyphomonadaceae</taxon>
        <taxon>Ponticaulis</taxon>
    </lineage>
</organism>
<dbReference type="NCBIfam" id="TIGR00589">
    <property type="entry name" value="ogt"/>
    <property type="match status" value="1"/>
</dbReference>
<keyword evidence="2" id="KW-0805">Transcription regulation</keyword>
<protein>
    <submittedName>
        <fullName evidence="5">Methylated-DNA--[protein]-cysteine S-methyltransferase</fullName>
        <ecNumber evidence="5">2.1.1.63</ecNumber>
    </submittedName>
</protein>
<dbReference type="InterPro" id="IPR018060">
    <property type="entry name" value="HTH_AraC"/>
</dbReference>
<dbReference type="RefSeq" id="WP_377377801.1">
    <property type="nucleotide sequence ID" value="NZ_JBHSSW010000009.1"/>
</dbReference>
<comment type="caution">
    <text evidence="5">The sequence shown here is derived from an EMBL/GenBank/DDBJ whole genome shotgun (WGS) entry which is preliminary data.</text>
</comment>
<dbReference type="SUPFAM" id="SSF53155">
    <property type="entry name" value="Methylated DNA-protein cysteine methyltransferase domain"/>
    <property type="match status" value="1"/>
</dbReference>
<dbReference type="InterPro" id="IPR014048">
    <property type="entry name" value="MethylDNA_cys_MeTrfase_DNA-bd"/>
</dbReference>
<dbReference type="CDD" id="cd06445">
    <property type="entry name" value="ATase"/>
    <property type="match status" value="1"/>
</dbReference>
<dbReference type="GO" id="GO:0032259">
    <property type="term" value="P:methylation"/>
    <property type="evidence" value="ECO:0007669"/>
    <property type="project" value="UniProtKB-KW"/>
</dbReference>
<dbReference type="Gene3D" id="3.30.160.70">
    <property type="entry name" value="Methylated DNA-protein cysteine methyltransferase domain"/>
    <property type="match status" value="1"/>
</dbReference>
<dbReference type="Proteomes" id="UP001596303">
    <property type="component" value="Unassembled WGS sequence"/>
</dbReference>
<proteinExistence type="predicted"/>
<dbReference type="InterPro" id="IPR036217">
    <property type="entry name" value="MethylDNA_cys_MeTrfase_DNAb"/>
</dbReference>